<dbReference type="RefSeq" id="WP_007557913.1">
    <property type="nucleotide sequence ID" value="NZ_CABKPU010000017.1"/>
</dbReference>
<dbReference type="Proteomes" id="UP000285750">
    <property type="component" value="Unassembled WGS sequence"/>
</dbReference>
<dbReference type="Pfam" id="PF07980">
    <property type="entry name" value="SusD_RagB"/>
    <property type="match status" value="1"/>
</dbReference>
<dbReference type="SUPFAM" id="SSF48452">
    <property type="entry name" value="TPR-like"/>
    <property type="match status" value="1"/>
</dbReference>
<dbReference type="InterPro" id="IPR033985">
    <property type="entry name" value="SusD-like_N"/>
</dbReference>
<evidence type="ECO:0000256" key="4">
    <source>
        <dbReference type="ARBA" id="ARBA00023136"/>
    </source>
</evidence>
<organism evidence="8 9">
    <name type="scientific">Phocaeicola plebeius</name>
    <dbReference type="NCBI Taxonomy" id="310297"/>
    <lineage>
        <taxon>Bacteria</taxon>
        <taxon>Pseudomonadati</taxon>
        <taxon>Bacteroidota</taxon>
        <taxon>Bacteroidia</taxon>
        <taxon>Bacteroidales</taxon>
        <taxon>Bacteroidaceae</taxon>
        <taxon>Phocaeicola</taxon>
    </lineage>
</organism>
<dbReference type="AlphaFoldDB" id="A0A412H6M9"/>
<keyword evidence="5" id="KW-0998">Cell outer membrane</keyword>
<proteinExistence type="inferred from homology"/>
<evidence type="ECO:0000259" key="7">
    <source>
        <dbReference type="Pfam" id="PF14322"/>
    </source>
</evidence>
<evidence type="ECO:0000256" key="2">
    <source>
        <dbReference type="ARBA" id="ARBA00006275"/>
    </source>
</evidence>
<dbReference type="Gene3D" id="1.25.40.390">
    <property type="match status" value="1"/>
</dbReference>
<accession>A0A412H6M9</accession>
<keyword evidence="3" id="KW-0732">Signal</keyword>
<name>A0A412H6M9_9BACT</name>
<reference evidence="8 9" key="1">
    <citation type="submission" date="2018-08" db="EMBL/GenBank/DDBJ databases">
        <title>A genome reference for cultivated species of the human gut microbiota.</title>
        <authorList>
            <person name="Zou Y."/>
            <person name="Xue W."/>
            <person name="Luo G."/>
        </authorList>
    </citation>
    <scope>NUCLEOTIDE SEQUENCE [LARGE SCALE GENOMIC DNA]</scope>
    <source>
        <strain evidence="8 9">AF24-16AC</strain>
    </source>
</reference>
<feature type="domain" description="RagB/SusD" evidence="6">
    <location>
        <begin position="355"/>
        <end position="651"/>
    </location>
</feature>
<evidence type="ECO:0000259" key="6">
    <source>
        <dbReference type="Pfam" id="PF07980"/>
    </source>
</evidence>
<keyword evidence="4" id="KW-0472">Membrane</keyword>
<feature type="domain" description="SusD-like N-terminal" evidence="7">
    <location>
        <begin position="25"/>
        <end position="234"/>
    </location>
</feature>
<comment type="similarity">
    <text evidence="2">Belongs to the SusD family.</text>
</comment>
<dbReference type="InterPro" id="IPR012944">
    <property type="entry name" value="SusD_RagB_dom"/>
</dbReference>
<dbReference type="GO" id="GO:0009279">
    <property type="term" value="C:cell outer membrane"/>
    <property type="evidence" value="ECO:0007669"/>
    <property type="project" value="UniProtKB-SubCell"/>
</dbReference>
<dbReference type="GeneID" id="43183171"/>
<evidence type="ECO:0000313" key="8">
    <source>
        <dbReference type="EMBL" id="RGS07983.1"/>
    </source>
</evidence>
<evidence type="ECO:0000256" key="3">
    <source>
        <dbReference type="ARBA" id="ARBA00022729"/>
    </source>
</evidence>
<comment type="caution">
    <text evidence="8">The sequence shown here is derived from an EMBL/GenBank/DDBJ whole genome shotgun (WGS) entry which is preliminary data.</text>
</comment>
<sequence length="651" mass="75752">MKFKKYILACLTVGGLCLLTPSCSDYLEREDDGKLQEAEVFSRYTKVNELVTQLYTDMYLNSLGFNTIYSHNIGTLCDELEFNKADADAPYKILNGELSSDPTSIGNIYGGSGFGWWWTFYQSIRKANKIIWGVEEYNTPDHPSSPGLLSKRIGEAYFFRAYYHYLILRWHGEMVYSDRLYSLEEDPSTYAVRESVHTSVEKLCADLDEAASRLPVRQEGEEFNRIDKGACLALKAIVRWIVAQPLYNGGLRDADGNPTGISPLGDSDTRVGAQEYKEYKQERWQNALKAAEEFMEVVDMGRYKLYKQYDETEFVANSGDKVYKRLEEMFRDNLFYNNEVILTLLNSKDTRWIQDNIPESYGSGQTRNQPTQEQVDQYEVIDGDYGYDIYTSSSYDDKNPYVNRDPRFYRDIVYMGAVLMGKEYNVAEGSADALVNSSVRDTRSTRTGYALRKFVQNDWTINANISSMHFPLIRLPELMLIYAEALNETDGDVNTMKSMLNQIRERAFMKPVPPIFDTDKKVRREYIDRERRVELFFENNRYFALRYKGIITNPVEENKEEQYLAMPEDTRAQRWFDEKKMQYPQTQHYIHGMKPVLDENGAIKVGGKSYRMERFEGQQLNPRRVTYRDYFFPINSNEIAKTPSLKQNPGW</sequence>
<dbReference type="Pfam" id="PF14322">
    <property type="entry name" value="SusD-like_3"/>
    <property type="match status" value="1"/>
</dbReference>
<dbReference type="EMBL" id="QRUY01000012">
    <property type="protein sequence ID" value="RGS07983.1"/>
    <property type="molecule type" value="Genomic_DNA"/>
</dbReference>
<gene>
    <name evidence="8" type="ORF">DWY14_06955</name>
</gene>
<evidence type="ECO:0000313" key="9">
    <source>
        <dbReference type="Proteomes" id="UP000285750"/>
    </source>
</evidence>
<dbReference type="InterPro" id="IPR011990">
    <property type="entry name" value="TPR-like_helical_dom_sf"/>
</dbReference>
<protein>
    <submittedName>
        <fullName evidence="8">RagB/SusD family nutrient uptake outer membrane protein</fullName>
    </submittedName>
</protein>
<comment type="subcellular location">
    <subcellularLocation>
        <location evidence="1">Cell outer membrane</location>
    </subcellularLocation>
</comment>
<evidence type="ECO:0000256" key="1">
    <source>
        <dbReference type="ARBA" id="ARBA00004442"/>
    </source>
</evidence>
<evidence type="ECO:0000256" key="5">
    <source>
        <dbReference type="ARBA" id="ARBA00023237"/>
    </source>
</evidence>